<feature type="domain" description="SAF" evidence="1">
    <location>
        <begin position="345"/>
        <end position="407"/>
    </location>
</feature>
<evidence type="ECO:0000259" key="2">
    <source>
        <dbReference type="Pfam" id="PF21135"/>
    </source>
</evidence>
<reference evidence="3 4" key="1">
    <citation type="submission" date="2018-09" db="EMBL/GenBank/DDBJ databases">
        <title>YIM 75000 draft genome.</title>
        <authorList>
            <person name="Tang S."/>
            <person name="Feng Y."/>
        </authorList>
    </citation>
    <scope>NUCLEOTIDE SEQUENCE [LARGE SCALE GENOMIC DNA]</scope>
    <source>
        <strain evidence="3 4">YIM 75000</strain>
    </source>
</reference>
<keyword evidence="4" id="KW-1185">Reference proteome</keyword>
<proteinExistence type="predicted"/>
<dbReference type="AlphaFoldDB" id="A0A3A3YVD6"/>
<gene>
    <name evidence="3" type="ORF">D5H78_12575</name>
</gene>
<evidence type="ECO:0000313" key="3">
    <source>
        <dbReference type="EMBL" id="RJK95521.1"/>
    </source>
</evidence>
<feature type="domain" description="Oxidoreductase DRL-like catalytic" evidence="2">
    <location>
        <begin position="157"/>
        <end position="319"/>
    </location>
</feature>
<dbReference type="SUPFAM" id="SSF51735">
    <property type="entry name" value="NAD(P)-binding Rossmann-fold domains"/>
    <property type="match status" value="1"/>
</dbReference>
<comment type="caution">
    <text evidence="3">The sequence shown here is derived from an EMBL/GenBank/DDBJ whole genome shotgun (WGS) entry which is preliminary data.</text>
</comment>
<accession>A0A3A3YVD6</accession>
<dbReference type="PANTHER" id="PTHR37850:SF3">
    <property type="entry name" value="BLR7815 PROTEIN"/>
    <property type="match status" value="1"/>
</dbReference>
<dbReference type="Proteomes" id="UP000265614">
    <property type="component" value="Unassembled WGS sequence"/>
</dbReference>
<dbReference type="Pfam" id="PF08666">
    <property type="entry name" value="SAF"/>
    <property type="match status" value="1"/>
</dbReference>
<dbReference type="Pfam" id="PF21135">
    <property type="entry name" value="DRL_cat"/>
    <property type="match status" value="1"/>
</dbReference>
<dbReference type="Gene3D" id="3.40.50.720">
    <property type="entry name" value="NAD(P)-binding Rossmann-like Domain"/>
    <property type="match status" value="1"/>
</dbReference>
<dbReference type="InterPro" id="IPR036291">
    <property type="entry name" value="NAD(P)-bd_dom_sf"/>
</dbReference>
<dbReference type="InterPro" id="IPR048423">
    <property type="entry name" value="DRL_cat"/>
</dbReference>
<protein>
    <submittedName>
        <fullName evidence="3">Oxidoreductase</fullName>
    </submittedName>
</protein>
<evidence type="ECO:0000313" key="4">
    <source>
        <dbReference type="Proteomes" id="UP000265614"/>
    </source>
</evidence>
<name>A0A3A3YVD6_9ACTN</name>
<dbReference type="EMBL" id="QZEZ01000005">
    <property type="protein sequence ID" value="RJK95521.1"/>
    <property type="molecule type" value="Genomic_DNA"/>
</dbReference>
<evidence type="ECO:0000259" key="1">
    <source>
        <dbReference type="Pfam" id="PF08666"/>
    </source>
</evidence>
<sequence length="450" mass="46665">MGYTERMAQRQRETGRPVRVGLVGAGQMGRGFVAQARRITGMEVVAVADLDLDRATGALRAAGVEGVRTGDDLAALGAHVEDGGTVAVPDPALVSALPVDMVIDATGVPEAGAQIALRSLLAGKHVGLLNVETDVTVGWLLQQLAARSGAVYTLCRGDEPAEALKLVEFARDLAFDVVCAGKGKNNPLDPHATPTGLRAQAERKRMNPKMLASFVDGSKAMIEMAALANAADLGVACRGLHGTETTVPELHRVFRPAADGGVLDRAGVVDYATGPVAPGVFVVARSDEPTVVDEMAYLGMGEGPYYGFYRPYHLASIEAPLSVPAAVLDGRSDISPRAWRAEVAAAAKRPLRAGEVVDGIGGECVYGVVEDAAVAAEQRLVPLGLLAGARLVRDVPADGVLTHDDVELDTSTTIWQLRALQDRLLGGPGAGGAPAAPSLLDGLLRAPVPA</sequence>
<dbReference type="CDD" id="cd11616">
    <property type="entry name" value="SAF_DH_OX_like"/>
    <property type="match status" value="1"/>
</dbReference>
<dbReference type="OrthoDB" id="9777844at2"/>
<dbReference type="InterPro" id="IPR013974">
    <property type="entry name" value="SAF"/>
</dbReference>
<organism evidence="3 4">
    <name type="scientific">Vallicoccus soli</name>
    <dbReference type="NCBI Taxonomy" id="2339232"/>
    <lineage>
        <taxon>Bacteria</taxon>
        <taxon>Bacillati</taxon>
        <taxon>Actinomycetota</taxon>
        <taxon>Actinomycetes</taxon>
        <taxon>Motilibacterales</taxon>
        <taxon>Vallicoccaceae</taxon>
        <taxon>Vallicoccus</taxon>
    </lineage>
</organism>
<dbReference type="PANTHER" id="PTHR37850">
    <property type="entry name" value="STRU PROTEIN"/>
    <property type="match status" value="1"/>
</dbReference>